<dbReference type="Proteomes" id="UP000044071">
    <property type="component" value="Unassembled WGS sequence"/>
</dbReference>
<sequence length="709" mass="79385">MTPEARLKKQLAAQKVRERPSFFSSSKSISDTAAAPPLEEQQAIERLVFSGGGAKGVVYPGSYEALLQTGILKGVKEISGSSAGAITAALIAIGMPSKQLRDQLLSTNFQDLLGEPVWSILDYFIPGCIKPAGVSFITKDGSGILNFIRENIDATLTQFFKDNAEDINAIDDERLNSIAEKMLEQPARITFGDLAVLNQYWPETFKKLTMPAVRHPSGEVQVFSCDETPNVEIALACRASASIPALLEPVEIDLGDGSPPYRYVDGGLFDNLPTDYFDRDEETGAFIKNQKPQQTLVFAFGEGLNNQENQVYQALYGHRWDEVLTSNLLATLFKSTAELIEADLDEDGPLMLSNIKERFKPALFQVLKEFVAQTPGQDSRRAANLVMQTSMKKLEDITNDWQNYPDIFQEKSGQAITMNLRALAELIEEEVAPVLYKAGFIEQIKRNELVSTIGEMNTEYKNTEQKELGFQKLRSEYPLRTVELRVGNIKTTDFDEASKHARVMDALGYLDSINHFTNHDLEDPESFNTDQFYVELVHNFEQIYSATLQGSNKDLAKDELLNSLEKLQSQLANREKPATAEVIGRQLYQVIKDQVEQNFDSAAAFALSRAVEFNNGNLNAEQLFKETYEEAFRRTPFAISNFAGERFFSAKSLHAALAEQNMFDLYQAQDSHNENSRHEKIFSALSGIEAFETASQTHNLAPEYSRNSF</sequence>
<feature type="compositionally biased region" description="Low complexity" evidence="3">
    <location>
        <begin position="21"/>
        <end position="30"/>
    </location>
</feature>
<feature type="active site" description="Proton acceptor" evidence="2">
    <location>
        <position position="265"/>
    </location>
</feature>
<dbReference type="CDD" id="cd07207">
    <property type="entry name" value="Pat_ExoU_VipD_like"/>
    <property type="match status" value="1"/>
</dbReference>
<dbReference type="SUPFAM" id="SSF52151">
    <property type="entry name" value="FabD/lysophospholipase-like"/>
    <property type="match status" value="1"/>
</dbReference>
<keyword evidence="6" id="KW-1185">Reference proteome</keyword>
<evidence type="ECO:0000256" key="2">
    <source>
        <dbReference type="PROSITE-ProRule" id="PRU01161"/>
    </source>
</evidence>
<dbReference type="InterPro" id="IPR016035">
    <property type="entry name" value="Acyl_Trfase/lysoPLipase"/>
</dbReference>
<evidence type="ECO:0000313" key="5">
    <source>
        <dbReference type="EMBL" id="CDZ77948.1"/>
    </source>
</evidence>
<feature type="domain" description="PNPLA" evidence="4">
    <location>
        <begin position="47"/>
        <end position="278"/>
    </location>
</feature>
<evidence type="ECO:0000313" key="6">
    <source>
        <dbReference type="Proteomes" id="UP000044071"/>
    </source>
</evidence>
<feature type="short sequence motif" description="GXSXG" evidence="2">
    <location>
        <begin position="80"/>
        <end position="84"/>
    </location>
</feature>
<dbReference type="InterPro" id="IPR052580">
    <property type="entry name" value="Lipid_Hydrolase"/>
</dbReference>
<dbReference type="AlphaFoldDB" id="A0A078L1Q4"/>
<name>A0A078L1Q4_9GAMM</name>
<proteinExistence type="predicted"/>
<feature type="active site" description="Nucleophile" evidence="2">
    <location>
        <position position="82"/>
    </location>
</feature>
<dbReference type="RefSeq" id="WP_052403249.1">
    <property type="nucleotide sequence ID" value="NZ_CCVW01000002.1"/>
</dbReference>
<evidence type="ECO:0000256" key="1">
    <source>
        <dbReference type="ARBA" id="ARBA00023098"/>
    </source>
</evidence>
<gene>
    <name evidence="5" type="ORF">BN59_02244</name>
</gene>
<organism evidence="5 6">
    <name type="scientific">Legionella massiliensis</name>
    <dbReference type="NCBI Taxonomy" id="1034943"/>
    <lineage>
        <taxon>Bacteria</taxon>
        <taxon>Pseudomonadati</taxon>
        <taxon>Pseudomonadota</taxon>
        <taxon>Gammaproteobacteria</taxon>
        <taxon>Legionellales</taxon>
        <taxon>Legionellaceae</taxon>
        <taxon>Legionella</taxon>
    </lineage>
</organism>
<dbReference type="STRING" id="1034943.BN59_02244"/>
<dbReference type="GO" id="GO:0016042">
    <property type="term" value="P:lipid catabolic process"/>
    <property type="evidence" value="ECO:0007669"/>
    <property type="project" value="UniProtKB-UniRule"/>
</dbReference>
<keyword evidence="2" id="KW-0378">Hydrolase</keyword>
<dbReference type="PANTHER" id="PTHR46394">
    <property type="entry name" value="ANNEXIN"/>
    <property type="match status" value="1"/>
</dbReference>
<dbReference type="PANTHER" id="PTHR46394:SF1">
    <property type="entry name" value="PNPLA DOMAIN-CONTAINING PROTEIN"/>
    <property type="match status" value="1"/>
</dbReference>
<evidence type="ECO:0000259" key="4">
    <source>
        <dbReference type="PROSITE" id="PS51635"/>
    </source>
</evidence>
<feature type="short sequence motif" description="GXGXXG" evidence="2">
    <location>
        <begin position="51"/>
        <end position="56"/>
    </location>
</feature>
<accession>A0A078L1Q4</accession>
<feature type="region of interest" description="Disordered" evidence="3">
    <location>
        <begin position="1"/>
        <end position="35"/>
    </location>
</feature>
<keyword evidence="2" id="KW-0442">Lipid degradation</keyword>
<dbReference type="PROSITE" id="PS51635">
    <property type="entry name" value="PNPLA"/>
    <property type="match status" value="1"/>
</dbReference>
<feature type="short sequence motif" description="DGA/G" evidence="2">
    <location>
        <begin position="265"/>
        <end position="267"/>
    </location>
</feature>
<dbReference type="GO" id="GO:0016787">
    <property type="term" value="F:hydrolase activity"/>
    <property type="evidence" value="ECO:0007669"/>
    <property type="project" value="UniProtKB-UniRule"/>
</dbReference>
<dbReference type="Gene3D" id="3.40.1090.10">
    <property type="entry name" value="Cytosolic phospholipase A2 catalytic domain"/>
    <property type="match status" value="1"/>
</dbReference>
<dbReference type="Pfam" id="PF01734">
    <property type="entry name" value="Patatin"/>
    <property type="match status" value="1"/>
</dbReference>
<keyword evidence="1 2" id="KW-0443">Lipid metabolism</keyword>
<protein>
    <submittedName>
        <fullName evidence="5">Patatin-like phospholipase</fullName>
    </submittedName>
</protein>
<reference evidence="5 6" key="1">
    <citation type="submission" date="2014-06" db="EMBL/GenBank/DDBJ databases">
        <authorList>
            <person name="Urmite Genomes Urmite Genomes"/>
        </authorList>
    </citation>
    <scope>NUCLEOTIDE SEQUENCE [LARGE SCALE GENOMIC DNA]</scope>
</reference>
<dbReference type="InterPro" id="IPR002641">
    <property type="entry name" value="PNPLA_dom"/>
</dbReference>
<dbReference type="EMBL" id="CCSB01000002">
    <property type="protein sequence ID" value="CDZ77948.1"/>
    <property type="molecule type" value="Genomic_DNA"/>
</dbReference>
<dbReference type="eggNOG" id="COG1752">
    <property type="taxonomic scope" value="Bacteria"/>
</dbReference>
<evidence type="ECO:0000256" key="3">
    <source>
        <dbReference type="SAM" id="MobiDB-lite"/>
    </source>
</evidence>